<proteinExistence type="predicted"/>
<organism evidence="2 3">
    <name type="scientific">Dactylosporangium siamense</name>
    <dbReference type="NCBI Taxonomy" id="685454"/>
    <lineage>
        <taxon>Bacteria</taxon>
        <taxon>Bacillati</taxon>
        <taxon>Actinomycetota</taxon>
        <taxon>Actinomycetes</taxon>
        <taxon>Micromonosporales</taxon>
        <taxon>Micromonosporaceae</taxon>
        <taxon>Dactylosporangium</taxon>
    </lineage>
</organism>
<evidence type="ECO:0000256" key="1">
    <source>
        <dbReference type="SAM" id="MobiDB-lite"/>
    </source>
</evidence>
<dbReference type="RefSeq" id="WP_203850583.1">
    <property type="nucleotide sequence ID" value="NZ_BAAAVW010000020.1"/>
</dbReference>
<dbReference type="InterPro" id="IPR009003">
    <property type="entry name" value="Peptidase_S1_PA"/>
</dbReference>
<dbReference type="EMBL" id="BONQ01000110">
    <property type="protein sequence ID" value="GIG48885.1"/>
    <property type="molecule type" value="Genomic_DNA"/>
</dbReference>
<evidence type="ECO:0000313" key="3">
    <source>
        <dbReference type="Proteomes" id="UP000660611"/>
    </source>
</evidence>
<dbReference type="AlphaFoldDB" id="A0A919PQ74"/>
<evidence type="ECO:0000313" key="2">
    <source>
        <dbReference type="EMBL" id="GIG48885.1"/>
    </source>
</evidence>
<dbReference type="Proteomes" id="UP000660611">
    <property type="component" value="Unassembled WGS sequence"/>
</dbReference>
<protein>
    <recommendedName>
        <fullName evidence="4">Serine protease</fullName>
    </recommendedName>
</protein>
<dbReference type="SUPFAM" id="SSF50494">
    <property type="entry name" value="Trypsin-like serine proteases"/>
    <property type="match status" value="1"/>
</dbReference>
<keyword evidence="3" id="KW-1185">Reference proteome</keyword>
<evidence type="ECO:0008006" key="4">
    <source>
        <dbReference type="Google" id="ProtNLM"/>
    </source>
</evidence>
<sequence length="378" mass="40153">MTQNEMMRGPAGGRLSEAAREQAQQQLLDPQGPAANVIGFGLGVKWTDGRPTGQPAMLVFVTSKIPEAGLSRRDVVPGRLDDGTLTDVVAIGHVAAQQRVLSPPDMEVFVRVPDTVLERRPTELPPERPAPMEAEPQLLARRMRPCPAGFSIGNVAITAGTLGSVVYDFLPGATTDPPAPGLGAPPRYYVLSNNHVLAASNAAPIGSSIVQPGPFDGGVDPRDRVATLSRFIPIQFAPQVPLDRHNNVVDAAIGQCEFSDATREVYFNGPPRAWRRKANVAVGDRVRKVGRTTNATYGRIISVDATVDVNYGSAGVARFHDQIITTAMSAGGDSGSLVTSYDNVAIGLLFAGSSQATILNHIETVRSLLRVEIAELLA</sequence>
<gene>
    <name evidence="2" type="ORF">Dsi01nite_069260</name>
</gene>
<name>A0A919PQ74_9ACTN</name>
<dbReference type="InterPro" id="IPR043504">
    <property type="entry name" value="Peptidase_S1_PA_chymotrypsin"/>
</dbReference>
<dbReference type="Gene3D" id="2.40.10.10">
    <property type="entry name" value="Trypsin-like serine proteases"/>
    <property type="match status" value="1"/>
</dbReference>
<accession>A0A919PQ74</accession>
<comment type="caution">
    <text evidence="2">The sequence shown here is derived from an EMBL/GenBank/DDBJ whole genome shotgun (WGS) entry which is preliminary data.</text>
</comment>
<reference evidence="2" key="1">
    <citation type="submission" date="2021-01" db="EMBL/GenBank/DDBJ databases">
        <title>Whole genome shotgun sequence of Dactylosporangium siamense NBRC 106093.</title>
        <authorList>
            <person name="Komaki H."/>
            <person name="Tamura T."/>
        </authorList>
    </citation>
    <scope>NUCLEOTIDE SEQUENCE</scope>
    <source>
        <strain evidence="2">NBRC 106093</strain>
    </source>
</reference>
<feature type="region of interest" description="Disordered" evidence="1">
    <location>
        <begin position="1"/>
        <end position="32"/>
    </location>
</feature>